<name>A0A7V9AAD0_9BACT</name>
<accession>A0A7V9AAD0</accession>
<dbReference type="AlphaFoldDB" id="A0A7V9AAD0"/>
<keyword evidence="3" id="KW-1185">Reference proteome</keyword>
<proteinExistence type="predicted"/>
<feature type="compositionally biased region" description="Low complexity" evidence="1">
    <location>
        <begin position="149"/>
        <end position="162"/>
    </location>
</feature>
<dbReference type="EMBL" id="JACEFB010000001">
    <property type="protein sequence ID" value="MBA2224976.1"/>
    <property type="molecule type" value="Genomic_DNA"/>
</dbReference>
<feature type="compositionally biased region" description="Pro residues" evidence="1">
    <location>
        <begin position="197"/>
        <end position="232"/>
    </location>
</feature>
<evidence type="ECO:0000256" key="1">
    <source>
        <dbReference type="SAM" id="MobiDB-lite"/>
    </source>
</evidence>
<sequence length="409" mass="44967">MTPDYRLLRQWLQLEPEGPWPPPAGELLGLPPKTSPAASVPLEPGEIEARVLQRLNWLRPYQLKYPELVTEGMNRLAQAFLELTQRSRNVTPAQPASVEKPAFPSGSEAESGQPEAVADTPLEVPESASSSAAPFPPSEAGPVPSAEPASLASHPARAAAESFPSPLPVAEGPAGTAPATPGRQDMPLSAESTGGLPTPPPLPTPPHPVAPVPPPLPTPTYPLAPLPPPSPALPLSREAGPFAERQRRRALSRRLVQLRRLHRAWEEVGEILANAPLLDNPLSLLRFHAVHRRLRDSLHHLPDLWPLAGTANGAQAAALLRQEQAVPILRELEPEQRLRFLLDWRRGEQYLAGLYQQLREQLQAERQARQRRRRWTRLLGRFLRCVTSPETVLLLLLLSALLILRLRGE</sequence>
<feature type="compositionally biased region" description="Low complexity" evidence="1">
    <location>
        <begin position="172"/>
        <end position="182"/>
    </location>
</feature>
<evidence type="ECO:0000313" key="2">
    <source>
        <dbReference type="EMBL" id="MBA2224976.1"/>
    </source>
</evidence>
<protein>
    <submittedName>
        <fullName evidence="2">Uncharacterized protein</fullName>
    </submittedName>
</protein>
<evidence type="ECO:0000313" key="3">
    <source>
        <dbReference type="Proteomes" id="UP000542342"/>
    </source>
</evidence>
<organism evidence="2 3">
    <name type="scientific">Thermogemmata fonticola</name>
    <dbReference type="NCBI Taxonomy" id="2755323"/>
    <lineage>
        <taxon>Bacteria</taxon>
        <taxon>Pseudomonadati</taxon>
        <taxon>Planctomycetota</taxon>
        <taxon>Planctomycetia</taxon>
        <taxon>Gemmatales</taxon>
        <taxon>Gemmataceae</taxon>
        <taxon>Thermogemmata</taxon>
    </lineage>
</organism>
<feature type="region of interest" description="Disordered" evidence="1">
    <location>
        <begin position="88"/>
        <end position="233"/>
    </location>
</feature>
<dbReference type="Proteomes" id="UP000542342">
    <property type="component" value="Unassembled WGS sequence"/>
</dbReference>
<comment type="caution">
    <text evidence="2">The sequence shown here is derived from an EMBL/GenBank/DDBJ whole genome shotgun (WGS) entry which is preliminary data.</text>
</comment>
<reference evidence="2 3" key="1">
    <citation type="submission" date="2020-07" db="EMBL/GenBank/DDBJ databases">
        <title>Thermogemmata thermophila gen. nov., sp. nov., a novel moderate thermophilic planctomycete from a Kamchatka hot spring.</title>
        <authorList>
            <person name="Elcheninov A.G."/>
            <person name="Podosokorskaya O.A."/>
            <person name="Kovaleva O.L."/>
            <person name="Novikov A."/>
            <person name="Bonch-Osmolovskaya E.A."/>
            <person name="Toshchakov S.V."/>
            <person name="Kublanov I.V."/>
        </authorList>
    </citation>
    <scope>NUCLEOTIDE SEQUENCE [LARGE SCALE GENOMIC DNA]</scope>
    <source>
        <strain evidence="2 3">2918</strain>
    </source>
</reference>
<dbReference type="RefSeq" id="WP_194536384.1">
    <property type="nucleotide sequence ID" value="NZ_JACEFB010000001.1"/>
</dbReference>
<gene>
    <name evidence="2" type="ORF">H0921_02240</name>
</gene>